<dbReference type="PANTHER" id="PTHR34407:SF1">
    <property type="entry name" value="SGNH HYDROLASE-TYPE ESTERASE DOMAIN-CONTAINING PROTEIN"/>
    <property type="match status" value="1"/>
</dbReference>
<evidence type="ECO:0000313" key="3">
    <source>
        <dbReference type="EMBL" id="AZS16319.1"/>
    </source>
</evidence>
<dbReference type="Pfam" id="PF13472">
    <property type="entry name" value="Lipase_GDSL_2"/>
    <property type="match status" value="1"/>
</dbReference>
<evidence type="ECO:0000259" key="2">
    <source>
        <dbReference type="Pfam" id="PF13472"/>
    </source>
</evidence>
<dbReference type="InterPro" id="IPR036514">
    <property type="entry name" value="SGNH_hydro_sf"/>
</dbReference>
<dbReference type="GO" id="GO:0016787">
    <property type="term" value="F:hydrolase activity"/>
    <property type="evidence" value="ECO:0007669"/>
    <property type="project" value="UniProtKB-KW"/>
</dbReference>
<dbReference type="Gene3D" id="3.40.50.1110">
    <property type="entry name" value="SGNH hydrolase"/>
    <property type="match status" value="1"/>
</dbReference>
<dbReference type="AlphaFoldDB" id="A0A3Q9IA18"/>
<dbReference type="CDD" id="cd00229">
    <property type="entry name" value="SGNH_hydrolase"/>
    <property type="match status" value="1"/>
</dbReference>
<dbReference type="PANTHER" id="PTHR34407">
    <property type="entry name" value="EXPRESSED PROTEIN"/>
    <property type="match status" value="1"/>
</dbReference>
<gene>
    <name evidence="3" type="ORF">EI981_18960</name>
</gene>
<evidence type="ECO:0000313" key="4">
    <source>
        <dbReference type="Proteomes" id="UP000270678"/>
    </source>
</evidence>
<dbReference type="Proteomes" id="UP000270678">
    <property type="component" value="Chromosome"/>
</dbReference>
<accession>A0A3Q9IA18</accession>
<keyword evidence="4" id="KW-1185">Reference proteome</keyword>
<feature type="domain" description="SGNH hydrolase-type esterase" evidence="2">
    <location>
        <begin position="225"/>
        <end position="399"/>
    </location>
</feature>
<proteinExistence type="predicted"/>
<dbReference type="SUPFAM" id="SSF52266">
    <property type="entry name" value="SGNH hydrolase"/>
    <property type="match status" value="1"/>
</dbReference>
<keyword evidence="3" id="KW-0378">Hydrolase</keyword>
<feature type="region of interest" description="Disordered" evidence="1">
    <location>
        <begin position="1"/>
        <end position="21"/>
    </location>
</feature>
<dbReference type="EMBL" id="CP034346">
    <property type="protein sequence ID" value="AZS16319.1"/>
    <property type="molecule type" value="Genomic_DNA"/>
</dbReference>
<dbReference type="OrthoDB" id="8233337at2"/>
<organism evidence="3 4">
    <name type="scientific">Paenibacillus lutimineralis</name>
    <dbReference type="NCBI Taxonomy" id="2707005"/>
    <lineage>
        <taxon>Bacteria</taxon>
        <taxon>Bacillati</taxon>
        <taxon>Bacillota</taxon>
        <taxon>Bacilli</taxon>
        <taxon>Bacillales</taxon>
        <taxon>Paenibacillaceae</taxon>
        <taxon>Paenibacillus</taxon>
    </lineage>
</organism>
<reference evidence="4" key="1">
    <citation type="submission" date="2018-12" db="EMBL/GenBank/DDBJ databases">
        <title>Complete genome sequence of Paenibacillus sp. MBLB1234.</title>
        <authorList>
            <person name="Nam Y.-D."/>
            <person name="Kang J."/>
            <person name="Chung W.-H."/>
            <person name="Park Y.S."/>
        </authorList>
    </citation>
    <scope>NUCLEOTIDE SEQUENCE [LARGE SCALE GENOMIC DNA]</scope>
    <source>
        <strain evidence="4">MBLB1234</strain>
    </source>
</reference>
<protein>
    <submittedName>
        <fullName evidence="3">SGNH/GDSL hydrolase family protein</fullName>
    </submittedName>
</protein>
<dbReference type="InterPro" id="IPR013830">
    <property type="entry name" value="SGNH_hydro"/>
</dbReference>
<name>A0A3Q9IA18_9BACL</name>
<dbReference type="KEGG" id="plut:EI981_18960"/>
<dbReference type="RefSeq" id="WP_127000806.1">
    <property type="nucleotide sequence ID" value="NZ_CP034346.1"/>
</dbReference>
<evidence type="ECO:0000256" key="1">
    <source>
        <dbReference type="SAM" id="MobiDB-lite"/>
    </source>
</evidence>
<sequence length="576" mass="63903">MTNPSSDVANGTGGPIAPRDPVAKRSELYILHESMIEATPRPDGTFSQEIYLDGNRLVDKARIAGNVSDEAILELLKSSSGFRRLVHSIGISVQAHEEEDTQVNFTLEHRGMNHSGSRMSISCSADGSETLLILGDYEASPDDDVLAKFAFEFDRVGALATTTVVFYLNDGYQVPELVNDSPVEFESQAYREMIKKSLMSPGNNRRLKAAIEKAKRGEPVTIAYIGGSITQGAGAVPIHSHCYAYRSYDLFKQMFAPQDGSSIRLIKAGLGGTPSELGVVRYDRDVLKEGTAQPDIAIVEFAVNDANDETEGNCYESLVLKALNSNNKPAVILLFSVFMNDWNLQDRLAPVGWHYDLPMVSVKDAVVEQFRWTADQGKVISKKQFFYDIYHPTNAGHRVMADCLAWLFTVTDQAISDEEDISTDKSPIIGNDYVGIQLLDRLNGEGIAQIDTGGFREKDTDLHTANMDDHTYGTPQFPNNWMHTTESGTDRFKMTLRSKRLILVFKDSGDPSFGTANIWVDGKLVRQGDPRIANWTHCNAVILYDEPHLIEHTVEIKMAAGHEDKRFTILGFGYVL</sequence>